<dbReference type="EMBL" id="CP013661">
    <property type="protein sequence ID" value="ALS80271.1"/>
    <property type="molecule type" value="Genomic_DNA"/>
</dbReference>
<feature type="transmembrane region" description="Helical" evidence="1">
    <location>
        <begin position="38"/>
        <end position="60"/>
    </location>
</feature>
<feature type="transmembrane region" description="Helical" evidence="1">
    <location>
        <begin position="157"/>
        <end position="181"/>
    </location>
</feature>
<feature type="transmembrane region" description="Helical" evidence="1">
    <location>
        <begin position="201"/>
        <end position="221"/>
    </location>
</feature>
<dbReference type="Proteomes" id="UP000065533">
    <property type="component" value="Chromosome"/>
</dbReference>
<reference evidence="3" key="1">
    <citation type="submission" date="2016-01" db="EMBL/GenBank/DDBJ databases">
        <title>Complete genome of Planococcus kocurri type strain.</title>
        <authorList>
            <person name="See-Too W.S."/>
        </authorList>
    </citation>
    <scope>NUCLEOTIDE SEQUENCE [LARGE SCALE GENOMIC DNA]</scope>
    <source>
        <strain evidence="3">ATCC 43650</strain>
    </source>
</reference>
<proteinExistence type="predicted"/>
<keyword evidence="1" id="KW-1133">Transmembrane helix</keyword>
<sequence>MWKWRDLTYMLFLVLVLVPIFIETVLFTYLLSVFQNELYAGTLNGFIMAIVFTAVLYFVVLKPNGQSFRTVGLKSFPLREWKQIVVWTVILIVVSIALVVAMSFIGIGTENNKTESLQSQMTLLNFAIGFVSAAIISPIYEEIFYRGFLYRFFSSRYGVLSGITISSLIFTVVHIPTFNTLPVNFVSGLVFSWVYQKTGSIIPSILIHGTFNGIAVILTAIA</sequence>
<evidence type="ECO:0000313" key="3">
    <source>
        <dbReference type="EMBL" id="ALS80271.1"/>
    </source>
</evidence>
<dbReference type="GO" id="GO:0006508">
    <property type="term" value="P:proteolysis"/>
    <property type="evidence" value="ECO:0007669"/>
    <property type="project" value="UniProtKB-KW"/>
</dbReference>
<dbReference type="InterPro" id="IPR003675">
    <property type="entry name" value="Rce1/LyrA-like_dom"/>
</dbReference>
<gene>
    <name evidence="3" type="ORF">AUO94_07205</name>
</gene>
<dbReference type="Pfam" id="PF02517">
    <property type="entry name" value="Rce1-like"/>
    <property type="match status" value="1"/>
</dbReference>
<keyword evidence="1" id="KW-0812">Transmembrane</keyword>
<dbReference type="PANTHER" id="PTHR36435">
    <property type="entry name" value="SLR1288 PROTEIN"/>
    <property type="match status" value="1"/>
</dbReference>
<keyword evidence="3" id="KW-0378">Hydrolase</keyword>
<keyword evidence="4" id="KW-1185">Reference proteome</keyword>
<evidence type="ECO:0000313" key="4">
    <source>
        <dbReference type="Proteomes" id="UP000065533"/>
    </source>
</evidence>
<feature type="transmembrane region" description="Helical" evidence="1">
    <location>
        <begin position="126"/>
        <end position="145"/>
    </location>
</feature>
<dbReference type="InterPro" id="IPR052710">
    <property type="entry name" value="CAAX_protease"/>
</dbReference>
<protein>
    <submittedName>
        <fullName evidence="3">CAAX protease</fullName>
    </submittedName>
</protein>
<evidence type="ECO:0000256" key="1">
    <source>
        <dbReference type="SAM" id="Phobius"/>
    </source>
</evidence>
<feature type="domain" description="CAAX prenyl protease 2/Lysostaphin resistance protein A-like" evidence="2">
    <location>
        <begin position="126"/>
        <end position="213"/>
    </location>
</feature>
<keyword evidence="3" id="KW-0645">Protease</keyword>
<accession>A0ABM5X0W4</accession>
<evidence type="ECO:0000259" key="2">
    <source>
        <dbReference type="Pfam" id="PF02517"/>
    </source>
</evidence>
<keyword evidence="1" id="KW-0472">Membrane</keyword>
<feature type="transmembrane region" description="Helical" evidence="1">
    <location>
        <begin position="84"/>
        <end position="106"/>
    </location>
</feature>
<dbReference type="PANTHER" id="PTHR36435:SF1">
    <property type="entry name" value="CAAX AMINO TERMINAL PROTEASE FAMILY PROTEIN"/>
    <property type="match status" value="1"/>
</dbReference>
<name>A0ABM5X0W4_9BACL</name>
<dbReference type="GO" id="GO:0008233">
    <property type="term" value="F:peptidase activity"/>
    <property type="evidence" value="ECO:0007669"/>
    <property type="project" value="UniProtKB-KW"/>
</dbReference>
<feature type="transmembrane region" description="Helical" evidence="1">
    <location>
        <begin position="7"/>
        <end position="32"/>
    </location>
</feature>
<organism evidence="3 4">
    <name type="scientific">Planococcus kocurii</name>
    <dbReference type="NCBI Taxonomy" id="1374"/>
    <lineage>
        <taxon>Bacteria</taxon>
        <taxon>Bacillati</taxon>
        <taxon>Bacillota</taxon>
        <taxon>Bacilli</taxon>
        <taxon>Bacillales</taxon>
        <taxon>Caryophanaceae</taxon>
        <taxon>Planococcus</taxon>
    </lineage>
</organism>